<dbReference type="GO" id="GO:0004519">
    <property type="term" value="F:endonuclease activity"/>
    <property type="evidence" value="ECO:0007669"/>
    <property type="project" value="InterPro"/>
</dbReference>
<dbReference type="PANTHER" id="PTHR43250:SF2">
    <property type="entry name" value="EXODEOXYRIBONUCLEASE III"/>
    <property type="match status" value="1"/>
</dbReference>
<sequence>MLKIATWNVNSIRKRIDQLCSFVTEDEIDIIMLQEIKCTNEQFPYEQIEQLGYKCIVHGEKARNGVAILSKYPVIEDSLSTSIVDNEEARYLECLIECNGFNLRVASVYVPNGQSIDSEAFKYKLHFFDCLYQRLHDLFGKEEITIVGGDYNVAPNKIDVHDDYANEDKIGFNIDERGKLFAILHSGYCDAFRITNPESKEFSWWDYREGSWQQNKGMRIDHILLSPEATDRLEKCYINNKMRAKENPSDHAPVVCVLEESINYSLK</sequence>
<comment type="caution">
    <text evidence="10">The sequence shown here is derived from an EMBL/GenBank/DDBJ whole genome shotgun (WGS) entry which is preliminary data.</text>
</comment>
<feature type="domain" description="Endonuclease/exonuclease/phosphatase" evidence="9">
    <location>
        <begin position="5"/>
        <end position="251"/>
    </location>
</feature>
<feature type="active site" evidence="6">
    <location>
        <position position="109"/>
    </location>
</feature>
<feature type="binding site" evidence="7">
    <location>
        <position position="35"/>
    </location>
    <ligand>
        <name>Mg(2+)</name>
        <dbReference type="ChEBI" id="CHEBI:18420"/>
        <label>1</label>
    </ligand>
</feature>
<keyword evidence="11" id="KW-1185">Reference proteome</keyword>
<dbReference type="PROSITE" id="PS51435">
    <property type="entry name" value="AP_NUCLEASE_F1_4"/>
    <property type="match status" value="1"/>
</dbReference>
<comment type="cofactor">
    <cofactor evidence="1">
        <name>Mn(2+)</name>
        <dbReference type="ChEBI" id="CHEBI:29035"/>
    </cofactor>
</comment>
<keyword evidence="5 7" id="KW-0460">Magnesium</keyword>
<feature type="site" description="Transition state stabilizer" evidence="8">
    <location>
        <position position="152"/>
    </location>
</feature>
<dbReference type="PANTHER" id="PTHR43250">
    <property type="entry name" value="EXODEOXYRIBONUCLEASE III"/>
    <property type="match status" value="1"/>
</dbReference>
<dbReference type="InterPro" id="IPR036691">
    <property type="entry name" value="Endo/exonu/phosph_ase_sf"/>
</dbReference>
<dbReference type="InterPro" id="IPR004808">
    <property type="entry name" value="AP_endonuc_1"/>
</dbReference>
<feature type="binding site" evidence="7">
    <location>
        <position position="152"/>
    </location>
    <ligand>
        <name>Mg(2+)</name>
        <dbReference type="ChEBI" id="CHEBI:18420"/>
        <label>1</label>
    </ligand>
</feature>
<evidence type="ECO:0000256" key="4">
    <source>
        <dbReference type="ARBA" id="ARBA00022801"/>
    </source>
</evidence>
<keyword evidence="3 7" id="KW-0479">Metal-binding</keyword>
<dbReference type="GO" id="GO:0008311">
    <property type="term" value="F:double-stranded DNA 3'-5' DNA exonuclease activity"/>
    <property type="evidence" value="ECO:0007669"/>
    <property type="project" value="InterPro"/>
</dbReference>
<evidence type="ECO:0000256" key="8">
    <source>
        <dbReference type="PIRSR" id="PIRSR604808-3"/>
    </source>
</evidence>
<feature type="binding site" evidence="7">
    <location>
        <position position="251"/>
    </location>
    <ligand>
        <name>Mg(2+)</name>
        <dbReference type="ChEBI" id="CHEBI:18420"/>
        <label>1</label>
    </ligand>
</feature>
<dbReference type="SUPFAM" id="SSF56219">
    <property type="entry name" value="DNase I-like"/>
    <property type="match status" value="1"/>
</dbReference>
<protein>
    <submittedName>
        <fullName evidence="10">Exodeoxyribonuclease III</fullName>
    </submittedName>
</protein>
<feature type="binding site" evidence="7">
    <location>
        <position position="250"/>
    </location>
    <ligand>
        <name>Mg(2+)</name>
        <dbReference type="ChEBI" id="CHEBI:18420"/>
        <label>1</label>
    </ligand>
</feature>
<name>A0A8J3HW75_9RICK</name>
<evidence type="ECO:0000313" key="11">
    <source>
        <dbReference type="Proteomes" id="UP000637906"/>
    </source>
</evidence>
<evidence type="ECO:0000256" key="5">
    <source>
        <dbReference type="ARBA" id="ARBA00022842"/>
    </source>
</evidence>
<organism evidence="10 11">
    <name type="scientific">Candidatus Mesenet longicola</name>
    <dbReference type="NCBI Taxonomy" id="1892558"/>
    <lineage>
        <taxon>Bacteria</taxon>
        <taxon>Pseudomonadati</taxon>
        <taxon>Pseudomonadota</taxon>
        <taxon>Alphaproteobacteria</taxon>
        <taxon>Rickettsiales</taxon>
        <taxon>Anaplasmataceae</taxon>
        <taxon>Candidatus Mesenet</taxon>
    </lineage>
</organism>
<keyword evidence="7" id="KW-0464">Manganese</keyword>
<dbReference type="GO" id="GO:0006281">
    <property type="term" value="P:DNA repair"/>
    <property type="evidence" value="ECO:0007669"/>
    <property type="project" value="InterPro"/>
</dbReference>
<dbReference type="PROSITE" id="PS00728">
    <property type="entry name" value="AP_NUCLEASE_F1_3"/>
    <property type="match status" value="1"/>
</dbReference>
<evidence type="ECO:0000256" key="6">
    <source>
        <dbReference type="PIRSR" id="PIRSR604808-1"/>
    </source>
</evidence>
<evidence type="ECO:0000256" key="3">
    <source>
        <dbReference type="ARBA" id="ARBA00022723"/>
    </source>
</evidence>
<feature type="site" description="Interaction with DNA substrate" evidence="8">
    <location>
        <position position="251"/>
    </location>
</feature>
<proteinExistence type="inferred from homology"/>
<dbReference type="GO" id="GO:0003677">
    <property type="term" value="F:DNA binding"/>
    <property type="evidence" value="ECO:0007669"/>
    <property type="project" value="InterPro"/>
</dbReference>
<dbReference type="CDD" id="cd09086">
    <property type="entry name" value="ExoIII-like_AP-endo"/>
    <property type="match status" value="1"/>
</dbReference>
<dbReference type="NCBIfam" id="TIGR00195">
    <property type="entry name" value="exoDNase_III"/>
    <property type="match status" value="1"/>
</dbReference>
<comment type="cofactor">
    <cofactor evidence="7">
        <name>Mg(2+)</name>
        <dbReference type="ChEBI" id="CHEBI:18420"/>
    </cofactor>
    <cofactor evidence="7">
        <name>Mn(2+)</name>
        <dbReference type="ChEBI" id="CHEBI:29035"/>
    </cofactor>
    <text evidence="7">Probably binds two magnesium or manganese ions per subunit.</text>
</comment>
<evidence type="ECO:0000256" key="1">
    <source>
        <dbReference type="ARBA" id="ARBA00001936"/>
    </source>
</evidence>
<comment type="similarity">
    <text evidence="2">Belongs to the DNA repair enzymes AP/ExoA family.</text>
</comment>
<dbReference type="NCBIfam" id="TIGR00633">
    <property type="entry name" value="xth"/>
    <property type="match status" value="1"/>
</dbReference>
<dbReference type="Pfam" id="PF03372">
    <property type="entry name" value="Exo_endo_phos"/>
    <property type="match status" value="1"/>
</dbReference>
<feature type="binding site" evidence="7">
    <location>
        <position position="150"/>
    </location>
    <ligand>
        <name>Mg(2+)</name>
        <dbReference type="ChEBI" id="CHEBI:18420"/>
        <label>1</label>
    </ligand>
</feature>
<feature type="binding site" evidence="7">
    <location>
        <position position="8"/>
    </location>
    <ligand>
        <name>Mg(2+)</name>
        <dbReference type="ChEBI" id="CHEBI:18420"/>
        <label>1</label>
    </ligand>
</feature>
<dbReference type="AlphaFoldDB" id="A0A8J3HW75"/>
<feature type="site" description="Important for catalytic activity" evidence="8">
    <location>
        <position position="221"/>
    </location>
</feature>
<feature type="active site" description="Proton donor/acceptor" evidence="6">
    <location>
        <position position="150"/>
    </location>
</feature>
<keyword evidence="4" id="KW-0378">Hydrolase</keyword>
<dbReference type="GO" id="GO:0046872">
    <property type="term" value="F:metal ion binding"/>
    <property type="evidence" value="ECO:0007669"/>
    <property type="project" value="UniProtKB-KW"/>
</dbReference>
<evidence type="ECO:0000259" key="9">
    <source>
        <dbReference type="Pfam" id="PF03372"/>
    </source>
</evidence>
<dbReference type="Proteomes" id="UP000637906">
    <property type="component" value="Unassembled WGS sequence"/>
</dbReference>
<gene>
    <name evidence="10" type="ORF">sL5_10330</name>
</gene>
<dbReference type="Gene3D" id="3.60.10.10">
    <property type="entry name" value="Endonuclease/exonuclease/phosphatase"/>
    <property type="match status" value="1"/>
</dbReference>
<dbReference type="InterPro" id="IPR005135">
    <property type="entry name" value="Endo/exonuclease/phosphatase"/>
</dbReference>
<evidence type="ECO:0000313" key="10">
    <source>
        <dbReference type="EMBL" id="GHM60040.1"/>
    </source>
</evidence>
<accession>A0A8J3HW75</accession>
<dbReference type="EMBL" id="BNGU01000062">
    <property type="protein sequence ID" value="GHM60040.1"/>
    <property type="molecule type" value="Genomic_DNA"/>
</dbReference>
<reference evidence="10 11" key="1">
    <citation type="journal article" date="2021" name="Microb. Ecol.">
        <title>Candidatus Mesenet longicola: Novel Endosymbionts of Brontispa longissima that Induce Cytoplasmic Incompatibility.</title>
        <authorList>
            <person name="Takano S."/>
            <person name="Gotoh Y."/>
            <person name="Hayashi T."/>
        </authorList>
    </citation>
    <scope>NUCLEOTIDE SEQUENCE [LARGE SCALE GENOMIC DNA]</scope>
    <source>
        <strain evidence="10">L5</strain>
    </source>
</reference>
<dbReference type="InterPro" id="IPR020848">
    <property type="entry name" value="AP_endonuclease_F1_CS"/>
</dbReference>
<evidence type="ECO:0000256" key="2">
    <source>
        <dbReference type="ARBA" id="ARBA00007092"/>
    </source>
</evidence>
<feature type="active site" description="Proton acceptor" evidence="6">
    <location>
        <position position="251"/>
    </location>
</feature>
<dbReference type="InterPro" id="IPR037493">
    <property type="entry name" value="ExoIII-like"/>
</dbReference>
<evidence type="ECO:0000256" key="7">
    <source>
        <dbReference type="PIRSR" id="PIRSR604808-2"/>
    </source>
</evidence>